<sequence>MQQTKIENIIAYTAIPDPGKCPSKVYSGNPEVCKILIKNIYSHNFYLAHGGPHTFIGGNMAYITTSANDPVFYNHHCFVDFLFEQWRQARQNYSERPVQYPLDNPACETEIHYRNNKMTQFPYITNIDGCRNEYTDNMYEYAPRPNCSLNKPDCGSK</sequence>
<comment type="caution">
    <text evidence="1">The sequence shown here is derived from an EMBL/GenBank/DDBJ whole genome shotgun (WGS) entry which is preliminary data.</text>
</comment>
<dbReference type="Proteomes" id="UP001497535">
    <property type="component" value="Unassembled WGS sequence"/>
</dbReference>
<evidence type="ECO:0000313" key="2">
    <source>
        <dbReference type="Proteomes" id="UP001497535"/>
    </source>
</evidence>
<organism evidence="1 2">
    <name type="scientific">Meloidogyne enterolobii</name>
    <name type="common">Root-knot nematode worm</name>
    <name type="synonym">Meloidogyne mayaguensis</name>
    <dbReference type="NCBI Taxonomy" id="390850"/>
    <lineage>
        <taxon>Eukaryota</taxon>
        <taxon>Metazoa</taxon>
        <taxon>Ecdysozoa</taxon>
        <taxon>Nematoda</taxon>
        <taxon>Chromadorea</taxon>
        <taxon>Rhabditida</taxon>
        <taxon>Tylenchina</taxon>
        <taxon>Tylenchomorpha</taxon>
        <taxon>Tylenchoidea</taxon>
        <taxon>Meloidogynidae</taxon>
        <taxon>Meloidogyninae</taxon>
        <taxon>Meloidogyne</taxon>
    </lineage>
</organism>
<dbReference type="EMBL" id="CAVMJV010000108">
    <property type="protein sequence ID" value="CAK5100676.1"/>
    <property type="molecule type" value="Genomic_DNA"/>
</dbReference>
<proteinExistence type="predicted"/>
<gene>
    <name evidence="1" type="ORF">MENTE1834_LOCUS42115</name>
</gene>
<protein>
    <submittedName>
        <fullName evidence="1">Uncharacterized protein</fullName>
    </submittedName>
</protein>
<keyword evidence="2" id="KW-1185">Reference proteome</keyword>
<reference evidence="1" key="1">
    <citation type="submission" date="2023-11" db="EMBL/GenBank/DDBJ databases">
        <authorList>
            <person name="Poullet M."/>
        </authorList>
    </citation>
    <scope>NUCLEOTIDE SEQUENCE</scope>
    <source>
        <strain evidence="1">E1834</strain>
    </source>
</reference>
<name>A0ACB1ATD4_MELEN</name>
<evidence type="ECO:0000313" key="1">
    <source>
        <dbReference type="EMBL" id="CAK5100676.1"/>
    </source>
</evidence>
<accession>A0ACB1ATD4</accession>